<dbReference type="RefSeq" id="WP_155354750.1">
    <property type="nucleotide sequence ID" value="NZ_BAAAHL010000042.1"/>
</dbReference>
<keyword evidence="3" id="KW-1185">Reference proteome</keyword>
<keyword evidence="1" id="KW-0812">Transmembrane</keyword>
<evidence type="ECO:0000256" key="1">
    <source>
        <dbReference type="SAM" id="Phobius"/>
    </source>
</evidence>
<gene>
    <name evidence="2" type="ORF">Amac_027730</name>
</gene>
<sequence length="146" mass="15911">MSFSDKVLLWLHIAFAIFAIGPLTAVTSYVPRYIRARDLNVLRFLKRAGRLFGSLTLGVFLFGALLGRSDLAKVYLTVSMTLFIVAAVLLVIIDRDMSKALRALENDNPEDDAKVQTGRIAALGGVTSLIWLVILVLMVFNGGPGS</sequence>
<comment type="caution">
    <text evidence="2">The sequence shown here is derived from an EMBL/GenBank/DDBJ whole genome shotgun (WGS) entry which is preliminary data.</text>
</comment>
<dbReference type="Proteomes" id="UP000331127">
    <property type="component" value="Unassembled WGS sequence"/>
</dbReference>
<protein>
    <recommendedName>
        <fullName evidence="4">DUF2269 family protein</fullName>
    </recommendedName>
</protein>
<dbReference type="OrthoDB" id="3536566at2"/>
<feature type="transmembrane region" description="Helical" evidence="1">
    <location>
        <begin position="74"/>
        <end position="93"/>
    </location>
</feature>
<evidence type="ECO:0000313" key="3">
    <source>
        <dbReference type="Proteomes" id="UP000331127"/>
    </source>
</evidence>
<keyword evidence="1" id="KW-1133">Transmembrane helix</keyword>
<feature type="transmembrane region" description="Helical" evidence="1">
    <location>
        <begin position="120"/>
        <end position="140"/>
    </location>
</feature>
<evidence type="ECO:0008006" key="4">
    <source>
        <dbReference type="Google" id="ProtNLM"/>
    </source>
</evidence>
<dbReference type="EMBL" id="BLAE01000014">
    <property type="protein sequence ID" value="GES09177.1"/>
    <property type="molecule type" value="Genomic_DNA"/>
</dbReference>
<accession>A0A5M3WJ19</accession>
<feature type="transmembrane region" description="Helical" evidence="1">
    <location>
        <begin position="51"/>
        <end position="68"/>
    </location>
</feature>
<reference evidence="2 3" key="1">
    <citation type="submission" date="2019-10" db="EMBL/GenBank/DDBJ databases">
        <title>Whole genome shotgun sequence of Acrocarpospora macrocephala NBRC 16266.</title>
        <authorList>
            <person name="Ichikawa N."/>
            <person name="Kimura A."/>
            <person name="Kitahashi Y."/>
            <person name="Komaki H."/>
            <person name="Oguchi A."/>
        </authorList>
    </citation>
    <scope>NUCLEOTIDE SEQUENCE [LARGE SCALE GENOMIC DNA]</scope>
    <source>
        <strain evidence="2 3">NBRC 16266</strain>
    </source>
</reference>
<proteinExistence type="predicted"/>
<organism evidence="2 3">
    <name type="scientific">Acrocarpospora macrocephala</name>
    <dbReference type="NCBI Taxonomy" id="150177"/>
    <lineage>
        <taxon>Bacteria</taxon>
        <taxon>Bacillati</taxon>
        <taxon>Actinomycetota</taxon>
        <taxon>Actinomycetes</taxon>
        <taxon>Streptosporangiales</taxon>
        <taxon>Streptosporangiaceae</taxon>
        <taxon>Acrocarpospora</taxon>
    </lineage>
</organism>
<dbReference type="AlphaFoldDB" id="A0A5M3WJ19"/>
<name>A0A5M3WJ19_9ACTN</name>
<evidence type="ECO:0000313" key="2">
    <source>
        <dbReference type="EMBL" id="GES09177.1"/>
    </source>
</evidence>
<feature type="transmembrane region" description="Helical" evidence="1">
    <location>
        <begin position="7"/>
        <end position="30"/>
    </location>
</feature>
<keyword evidence="1" id="KW-0472">Membrane</keyword>